<evidence type="ECO:0000313" key="1">
    <source>
        <dbReference type="EMBL" id="MBC8431230.1"/>
    </source>
</evidence>
<dbReference type="Proteomes" id="UP000605201">
    <property type="component" value="Unassembled WGS sequence"/>
</dbReference>
<evidence type="ECO:0008006" key="3">
    <source>
        <dbReference type="Google" id="ProtNLM"/>
    </source>
</evidence>
<dbReference type="AlphaFoldDB" id="A0A8J6NWR2"/>
<gene>
    <name evidence="1" type="ORF">H8D96_04865</name>
</gene>
<evidence type="ECO:0000313" key="2">
    <source>
        <dbReference type="Proteomes" id="UP000605201"/>
    </source>
</evidence>
<dbReference type="EMBL" id="JACNIG010000122">
    <property type="protein sequence ID" value="MBC8431230.1"/>
    <property type="molecule type" value="Genomic_DNA"/>
</dbReference>
<proteinExistence type="predicted"/>
<comment type="caution">
    <text evidence="1">The sequence shown here is derived from an EMBL/GenBank/DDBJ whole genome shotgun (WGS) entry which is preliminary data.</text>
</comment>
<name>A0A8J6NWR2_9BACT</name>
<dbReference type="Gene3D" id="1.25.40.10">
    <property type="entry name" value="Tetratricopeptide repeat domain"/>
    <property type="match status" value="1"/>
</dbReference>
<reference evidence="1 2" key="1">
    <citation type="submission" date="2020-08" db="EMBL/GenBank/DDBJ databases">
        <title>Bridging the membrane lipid divide: bacteria of the FCB group superphylum have the potential to synthesize archaeal ether lipids.</title>
        <authorList>
            <person name="Villanueva L."/>
            <person name="Von Meijenfeldt F.A.B."/>
            <person name="Westbye A.B."/>
            <person name="Yadav S."/>
            <person name="Hopmans E.C."/>
            <person name="Dutilh B.E."/>
            <person name="Sinninghe Damste J.S."/>
        </authorList>
    </citation>
    <scope>NUCLEOTIDE SEQUENCE [LARGE SCALE GENOMIC DNA]</scope>
    <source>
        <strain evidence="1">NIOZ-UU17</strain>
    </source>
</reference>
<sequence length="285" mass="32474">MSKSGKIKNRPQCIVLPFQPDPPEDFNGIGLALHFLLGNVMALHTGLKECWFGWRANKIFPEKTDLKAYCREKEILVNLHQVSTEQNVRFWLYGKAGDRFATVFLFDAADNEQSLSKRIPVSYSDGLVEFRRIFLDHLAAWGHPFPAKQVQPALWTETISMHGMDILGRALEAFYLHSVYGEKGKIDSGLFEKAAAVAPNSFMTQDILGWASYRNQDYRAAKESFLRALRSNPHGIGAMSGLMWCGVYTNDREEAQFWAARKAEVRGEDIKEARQKALNRMKKLR</sequence>
<dbReference type="InterPro" id="IPR011990">
    <property type="entry name" value="TPR-like_helical_dom_sf"/>
</dbReference>
<organism evidence="1 2">
    <name type="scientific">Candidatus Desulfatibia vada</name>
    <dbReference type="NCBI Taxonomy" id="2841696"/>
    <lineage>
        <taxon>Bacteria</taxon>
        <taxon>Pseudomonadati</taxon>
        <taxon>Thermodesulfobacteriota</taxon>
        <taxon>Desulfobacteria</taxon>
        <taxon>Desulfobacterales</taxon>
        <taxon>Desulfobacterales incertae sedis</taxon>
        <taxon>Candidatus Desulfatibia</taxon>
    </lineage>
</organism>
<accession>A0A8J6NWR2</accession>
<protein>
    <recommendedName>
        <fullName evidence="3">Tetratricopeptide repeat protein</fullName>
    </recommendedName>
</protein>
<dbReference type="SUPFAM" id="SSF48452">
    <property type="entry name" value="TPR-like"/>
    <property type="match status" value="1"/>
</dbReference>